<reference evidence="2 3" key="1">
    <citation type="submission" date="2019-12" db="EMBL/GenBank/DDBJ databases">
        <title>Neisseriaceae gen. nov. sp. Genome sequencing and assembly.</title>
        <authorList>
            <person name="Liu Z."/>
            <person name="Li A."/>
        </authorList>
    </citation>
    <scope>NUCLEOTIDE SEQUENCE [LARGE SCALE GENOMIC DNA]</scope>
    <source>
        <strain evidence="2 3">B2N2-7</strain>
    </source>
</reference>
<comment type="caution">
    <text evidence="2">The sequence shown here is derived from an EMBL/GenBank/DDBJ whole genome shotgun (WGS) entry which is preliminary data.</text>
</comment>
<evidence type="ECO:0000313" key="2">
    <source>
        <dbReference type="EMBL" id="MXR36805.1"/>
    </source>
</evidence>
<accession>A0A845BKE9</accession>
<sequence length="108" mass="11927">MFAHTPAPPYWAVIFSSQRSDVADGYGDMADAMVALAAQQPGYLGVESVRSDDGFGITVSYWASEEAIAGWKAEGRHRLAQAEGYARWYAELFTRVACVGRDHHWTRG</sequence>
<proteinExistence type="predicted"/>
<dbReference type="AlphaFoldDB" id="A0A845BKE9"/>
<gene>
    <name evidence="2" type="ORF">GQF02_07460</name>
</gene>
<organism evidence="2 3">
    <name type="scientific">Craterilacuibacter sinensis</name>
    <dbReference type="NCBI Taxonomy" id="2686017"/>
    <lineage>
        <taxon>Bacteria</taxon>
        <taxon>Pseudomonadati</taxon>
        <taxon>Pseudomonadota</taxon>
        <taxon>Betaproteobacteria</taxon>
        <taxon>Neisseriales</taxon>
        <taxon>Neisseriaceae</taxon>
        <taxon>Craterilacuibacter</taxon>
    </lineage>
</organism>
<dbReference type="Proteomes" id="UP000467214">
    <property type="component" value="Unassembled WGS sequence"/>
</dbReference>
<keyword evidence="2" id="KW-0560">Oxidoreductase</keyword>
<dbReference type="GO" id="GO:0004497">
    <property type="term" value="F:monooxygenase activity"/>
    <property type="evidence" value="ECO:0007669"/>
    <property type="project" value="UniProtKB-KW"/>
</dbReference>
<dbReference type="InterPro" id="IPR052936">
    <property type="entry name" value="Jasmonate_Hydroxylase-like"/>
</dbReference>
<dbReference type="RefSeq" id="WP_124734370.1">
    <property type="nucleotide sequence ID" value="NZ_WSSB01000005.1"/>
</dbReference>
<evidence type="ECO:0000313" key="3">
    <source>
        <dbReference type="Proteomes" id="UP000467214"/>
    </source>
</evidence>
<keyword evidence="2" id="KW-0503">Monooxygenase</keyword>
<dbReference type="Gene3D" id="3.30.70.100">
    <property type="match status" value="1"/>
</dbReference>
<name>A0A845BKE9_9NEIS</name>
<evidence type="ECO:0000259" key="1">
    <source>
        <dbReference type="Pfam" id="PF03992"/>
    </source>
</evidence>
<dbReference type="Pfam" id="PF03992">
    <property type="entry name" value="ABM"/>
    <property type="match status" value="1"/>
</dbReference>
<keyword evidence="3" id="KW-1185">Reference proteome</keyword>
<protein>
    <submittedName>
        <fullName evidence="2">Antibiotic biosynthesis monooxygenase</fullName>
    </submittedName>
</protein>
<feature type="domain" description="ABM" evidence="1">
    <location>
        <begin position="13"/>
        <end position="82"/>
    </location>
</feature>
<dbReference type="SUPFAM" id="SSF54909">
    <property type="entry name" value="Dimeric alpha+beta barrel"/>
    <property type="match status" value="1"/>
</dbReference>
<dbReference type="InterPro" id="IPR011008">
    <property type="entry name" value="Dimeric_a/b-barrel"/>
</dbReference>
<dbReference type="InterPro" id="IPR007138">
    <property type="entry name" value="ABM_dom"/>
</dbReference>
<dbReference type="PANTHER" id="PTHR37811">
    <property type="entry name" value="BLL5343 PROTEIN"/>
    <property type="match status" value="1"/>
</dbReference>
<dbReference type="EMBL" id="WSSB01000005">
    <property type="protein sequence ID" value="MXR36805.1"/>
    <property type="molecule type" value="Genomic_DNA"/>
</dbReference>
<dbReference type="PANTHER" id="PTHR37811:SF2">
    <property type="entry name" value="ABM DOMAIN-CONTAINING PROTEIN"/>
    <property type="match status" value="1"/>
</dbReference>